<sequence length="169" mass="19062">MLTRLANLFNTSVDYILGNSDSKNINGNQQDLVIADDYIKVYGEIHAGAVSWAEQNIIGKVPTTKEQVMRYGRKNLFGLKIVGESMNRRLLPGYTAVFCKDQRPEPGDIVAVLIDHEDATVKVYQETSLAVMFAPASYDPTFKPYVFRKDEPQDFEILGVYLFSTDQDI</sequence>
<dbReference type="InterPro" id="IPR039418">
    <property type="entry name" value="LexA-like"/>
</dbReference>
<dbReference type="CDD" id="cd06529">
    <property type="entry name" value="S24_LexA-like"/>
    <property type="match status" value="1"/>
</dbReference>
<organism evidence="2 3">
    <name type="scientific">Lacticaseibacillus nasuensis JCM 17158</name>
    <dbReference type="NCBI Taxonomy" id="1291734"/>
    <lineage>
        <taxon>Bacteria</taxon>
        <taxon>Bacillati</taxon>
        <taxon>Bacillota</taxon>
        <taxon>Bacilli</taxon>
        <taxon>Lactobacillales</taxon>
        <taxon>Lactobacillaceae</taxon>
        <taxon>Lacticaseibacillus</taxon>
    </lineage>
</organism>
<accession>A0A0R1JQG2</accession>
<feature type="domain" description="Peptidase S24/S26A/S26B/S26C" evidence="1">
    <location>
        <begin position="41"/>
        <end position="160"/>
    </location>
</feature>
<dbReference type="InterPro" id="IPR015927">
    <property type="entry name" value="Peptidase_S24_S26A/B/C"/>
</dbReference>
<evidence type="ECO:0000313" key="3">
    <source>
        <dbReference type="Proteomes" id="UP000051804"/>
    </source>
</evidence>
<dbReference type="SUPFAM" id="SSF51306">
    <property type="entry name" value="LexA/Signal peptidase"/>
    <property type="match status" value="1"/>
</dbReference>
<comment type="caution">
    <text evidence="2">The sequence shown here is derived from an EMBL/GenBank/DDBJ whole genome shotgun (WGS) entry which is preliminary data.</text>
</comment>
<gene>
    <name evidence="2" type="ORF">FD02_GL000004</name>
</gene>
<proteinExistence type="predicted"/>
<dbReference type="AlphaFoldDB" id="A0A0R1JQG2"/>
<protein>
    <submittedName>
        <fullName evidence="2">XRE family transcriptional regulator</fullName>
    </submittedName>
</protein>
<dbReference type="Pfam" id="PF00717">
    <property type="entry name" value="Peptidase_S24"/>
    <property type="match status" value="1"/>
</dbReference>
<keyword evidence="3" id="KW-1185">Reference proteome</keyword>
<dbReference type="Proteomes" id="UP000051804">
    <property type="component" value="Unassembled WGS sequence"/>
</dbReference>
<dbReference type="Gene3D" id="2.10.109.10">
    <property type="entry name" value="Umud Fragment, subunit A"/>
    <property type="match status" value="1"/>
</dbReference>
<reference evidence="2 3" key="1">
    <citation type="journal article" date="2015" name="Genome Announc.">
        <title>Expanding the biotechnology potential of lactobacilli through comparative genomics of 213 strains and associated genera.</title>
        <authorList>
            <person name="Sun Z."/>
            <person name="Harris H.M."/>
            <person name="McCann A."/>
            <person name="Guo C."/>
            <person name="Argimon S."/>
            <person name="Zhang W."/>
            <person name="Yang X."/>
            <person name="Jeffery I.B."/>
            <person name="Cooney J.C."/>
            <person name="Kagawa T.F."/>
            <person name="Liu W."/>
            <person name="Song Y."/>
            <person name="Salvetti E."/>
            <person name="Wrobel A."/>
            <person name="Rasinkangas P."/>
            <person name="Parkhill J."/>
            <person name="Rea M.C."/>
            <person name="O'Sullivan O."/>
            <person name="Ritari J."/>
            <person name="Douillard F.P."/>
            <person name="Paul Ross R."/>
            <person name="Yang R."/>
            <person name="Briner A.E."/>
            <person name="Felis G.E."/>
            <person name="de Vos W.M."/>
            <person name="Barrangou R."/>
            <person name="Klaenhammer T.R."/>
            <person name="Caufield P.W."/>
            <person name="Cui Y."/>
            <person name="Zhang H."/>
            <person name="O'Toole P.W."/>
        </authorList>
    </citation>
    <scope>NUCLEOTIDE SEQUENCE [LARGE SCALE GENOMIC DNA]</scope>
    <source>
        <strain evidence="2 3">JCM 17158</strain>
    </source>
</reference>
<evidence type="ECO:0000313" key="2">
    <source>
        <dbReference type="EMBL" id="KRK70825.1"/>
    </source>
</evidence>
<dbReference type="InterPro" id="IPR036286">
    <property type="entry name" value="LexA/Signal_pep-like_sf"/>
</dbReference>
<name>A0A0R1JQG2_9LACO</name>
<dbReference type="STRING" id="1291734.FD02_GL000004"/>
<dbReference type="PATRIC" id="fig|1291734.4.peg.5"/>
<evidence type="ECO:0000259" key="1">
    <source>
        <dbReference type="Pfam" id="PF00717"/>
    </source>
</evidence>
<dbReference type="EMBL" id="AZDJ01000030">
    <property type="protein sequence ID" value="KRK70825.1"/>
    <property type="molecule type" value="Genomic_DNA"/>
</dbReference>